<feature type="compositionally biased region" description="Polar residues" evidence="1">
    <location>
        <begin position="1084"/>
        <end position="1097"/>
    </location>
</feature>
<dbReference type="EMBL" id="GL629788">
    <property type="protein sequence ID" value="EFX01619.1"/>
    <property type="molecule type" value="Genomic_DNA"/>
</dbReference>
<gene>
    <name evidence="2" type="ORF">CMQ_8085</name>
</gene>
<feature type="compositionally biased region" description="Basic and acidic residues" evidence="1">
    <location>
        <begin position="742"/>
        <end position="752"/>
    </location>
</feature>
<dbReference type="RefSeq" id="XP_014171101.1">
    <property type="nucleotide sequence ID" value="XM_014315626.1"/>
</dbReference>
<dbReference type="STRING" id="655863.F0XKJ2"/>
<keyword evidence="3" id="KW-1185">Reference proteome</keyword>
<feature type="region of interest" description="Disordered" evidence="1">
    <location>
        <begin position="1320"/>
        <end position="1511"/>
    </location>
</feature>
<feature type="compositionally biased region" description="Basic and acidic residues" evidence="1">
    <location>
        <begin position="1605"/>
        <end position="1620"/>
    </location>
</feature>
<dbReference type="GeneID" id="25981701"/>
<feature type="region of interest" description="Disordered" evidence="1">
    <location>
        <begin position="1681"/>
        <end position="1743"/>
    </location>
</feature>
<proteinExistence type="predicted"/>
<feature type="compositionally biased region" description="Low complexity" evidence="1">
    <location>
        <begin position="1380"/>
        <end position="1389"/>
    </location>
</feature>
<feature type="compositionally biased region" description="Polar residues" evidence="1">
    <location>
        <begin position="1701"/>
        <end position="1714"/>
    </location>
</feature>
<organism evidence="3">
    <name type="scientific">Grosmannia clavigera (strain kw1407 / UAMH 11150)</name>
    <name type="common">Blue stain fungus</name>
    <name type="synonym">Graphiocladiella clavigera</name>
    <dbReference type="NCBI Taxonomy" id="655863"/>
    <lineage>
        <taxon>Eukaryota</taxon>
        <taxon>Fungi</taxon>
        <taxon>Dikarya</taxon>
        <taxon>Ascomycota</taxon>
        <taxon>Pezizomycotina</taxon>
        <taxon>Sordariomycetes</taxon>
        <taxon>Sordariomycetidae</taxon>
        <taxon>Ophiostomatales</taxon>
        <taxon>Ophiostomataceae</taxon>
        <taxon>Leptographium</taxon>
    </lineage>
</organism>
<evidence type="ECO:0000256" key="1">
    <source>
        <dbReference type="SAM" id="MobiDB-lite"/>
    </source>
</evidence>
<name>F0XKJ2_GROCL</name>
<feature type="compositionally biased region" description="Basic and acidic residues" evidence="1">
    <location>
        <begin position="1424"/>
        <end position="1434"/>
    </location>
</feature>
<feature type="compositionally biased region" description="Polar residues" evidence="1">
    <location>
        <begin position="1140"/>
        <end position="1173"/>
    </location>
</feature>
<sequence>MGWNASFRHRQAEPSSAGRASVPKTKKTLFRKLASLAKRKSRQPELSDEATLSHAAAAGETTTTVEAAPRAPLVVHIEARFPGSDVLPEPCIYSREYNSSPDFVPSERLCKGLLRRIDHCSRELITRKDVKALLPQRRHGQLCSAKPLRYELRYRIIRQDGSVWADKVYTSYQKQEVTRASTGGVILAIHRIVGLFLCRYDPSFKWAELPTGAPSYLFKPQSSGSELSHTAVGNPIPLSCVPEARFLDASQSFEAIPGYSIHFSFRSHSRTRSEVEWKRNITLQSLQTAPLNLPLAEDLLWRSFDSVNNALEGRRAVFFHENAAEDLRDGVDNLSFDEDALDIELRISNNLGPDYDHLTRSIRSKLGLFQHPDARDCNDFVQSVQNNLLRFRDFADGQIGALPDFDLRVLTLHGLGWYTDAPARFALNHMTTYPRDTIEALLERIQTGITHVLRGSDTSIHIVAHKRGHLVFDEVMVIRSHQATLLPPSYTVDDQMKETVARLKRRIQQDLDAICRDTCSIDDIPEDPISGVVVTESATAAARVYTGNVSVRELAPLQRVPSVRPISPRVVELPDDLVFDGTNSARTSSITSKRRRAFPLIPDRFSLSSSTNTSIAATATPRQSCENFHTDVGSDVDSEPEPCDEEVVQPITEVLQEFEDHIDYETTATAQEPVELEVTKSPVPEATDLSSRPEPGVMVHLSTTVQPVTDWLPIWEESSIVEPEGLPQAHHGQESMTAAKSDVVEDTKSEKEIDASITPVEEAKNDEILSENLTSVALLPLGSCPEDGDAGLESHVETEPLIWLQSSESASAPQDNMTIAQAELFKPESPTLPEQSGMSDLEAEISVDPKVSELIGDSGFPPVMEMVVGSSVGQSAEPTLESVVDITEKPTINELPGEELVNELITCDVSVSSEVYRSGEESEAKPVYEEDVSTKSLLHTAVDTQEELAPSEISVTVEKVAYESTIRYNELTSHEDTTSREGPTVNEELVVLERPPVLETVTSDEQAVFDEHILIHLPAYELHHDESATDEARGVDETKFDELVTEEPVVQEPTEPAVESAVDLVAESALEPEAAADLVDDATRPTTAEESSVDAASTTRALYFEPVFIIEEPATPPRPSTRDESVRGSAVSMTEESDISRPSTPSLSSGAGNSRRPSLLETPQMTRTLSSVRTPVILGSDLETDVSSRDESNTDTPFLNDNTGGVRKLLDYTPPPRPILVKCEEPSEAASTLSEVPLDHVAASTLCVESSEIEATHQPLSEDVVADSANKLEYRNFGILDSTFGEEFSRTKPTLDLDVVTDPDLDLDDETDVRDIELTQDNGEESLEDEYETADVSLPEEPVSIALGEDEEEERPKQAVDTSALSELSESHFEEAVSISASETTAAQESETELDASSSPVLTEPEIDLDQAQEAGEVEYLEQDVDRSQDSHEAESEEIQQSENGQSPDNDQVLLDGDLPDLKPEQMEEPEPSMPVTDKDETLKAVQDPVKDEPEEEANSGEVEQLPEPETTTVVVVAEETTAAEPALSSLEPEAEVSDEQQLEKAAAVEVDDIREEPVITEASEKSVLPLEVARESTASVALISPTRVVSETSSWEDVETEADSDVKHPDADYTTRDSVDSVDSIDDGLDDAEELDKVPMLLGQRRMLSMPTAGFIGLHESRLVEVGIRGALTGSHAFDRAASRVDEADREDEEDEKTTRPQTPMQSESSSMRASWLEEGHSSPGKTTPRSQGKIVHRRTKSGSYSRVAFMLPKTPKRARAPSHGRVPVKLIATQSSPVSVPSSPTTPVAAAVVGLPAEQAPDKNEGYLPRVMMMLAGVPMMSQFMGKTAP</sequence>
<accession>F0XKJ2</accession>
<feature type="region of interest" description="Disordered" evidence="1">
    <location>
        <begin position="730"/>
        <end position="752"/>
    </location>
</feature>
<feature type="compositionally biased region" description="Acidic residues" evidence="1">
    <location>
        <begin position="1405"/>
        <end position="1423"/>
    </location>
</feature>
<feature type="compositionally biased region" description="Acidic residues" evidence="1">
    <location>
        <begin position="1322"/>
        <end position="1333"/>
    </location>
</feature>
<feature type="compositionally biased region" description="Acidic residues" evidence="1">
    <location>
        <begin position="1595"/>
        <end position="1604"/>
    </location>
</feature>
<dbReference type="InParanoid" id="F0XKJ2"/>
<protein>
    <submittedName>
        <fullName evidence="2">Pt repeat family protein</fullName>
    </submittedName>
</protein>
<dbReference type="eggNOG" id="ENOG502QQV3">
    <property type="taxonomic scope" value="Eukaryota"/>
</dbReference>
<feature type="region of interest" description="Disordered" evidence="1">
    <location>
        <begin position="1111"/>
        <end position="1202"/>
    </location>
</feature>
<dbReference type="HOGENOM" id="CLU_237332_0_0_1"/>
<dbReference type="Proteomes" id="UP000007796">
    <property type="component" value="Unassembled WGS sequence"/>
</dbReference>
<dbReference type="OrthoDB" id="5144858at2759"/>
<evidence type="ECO:0000313" key="3">
    <source>
        <dbReference type="Proteomes" id="UP000007796"/>
    </source>
</evidence>
<reference evidence="2 3" key="1">
    <citation type="journal article" date="2011" name="Proc. Natl. Acad. Sci. U.S.A.">
        <title>Genome and transcriptome analyses of the mountain pine beetle-fungal symbiont Grosmannia clavigera, a lodgepole pine pathogen.</title>
        <authorList>
            <person name="DiGuistini S."/>
            <person name="Wang Y."/>
            <person name="Liao N.Y."/>
            <person name="Taylor G."/>
            <person name="Tanguay P."/>
            <person name="Feau N."/>
            <person name="Henrissat B."/>
            <person name="Chan S.K."/>
            <person name="Hesse-Orce U."/>
            <person name="Alamouti S.M."/>
            <person name="Tsui C.K.M."/>
            <person name="Docking R.T."/>
            <person name="Levasseur A."/>
            <person name="Haridas S."/>
            <person name="Robertson G."/>
            <person name="Birol I."/>
            <person name="Holt R.A."/>
            <person name="Marra M.A."/>
            <person name="Hamelin R.C."/>
            <person name="Hirst M."/>
            <person name="Jones S.J.M."/>
            <person name="Bohlmann J."/>
            <person name="Breuil C."/>
        </authorList>
    </citation>
    <scope>NUCLEOTIDE SEQUENCE [LARGE SCALE GENOMIC DNA]</scope>
    <source>
        <strain evidence="3">kw1407 / UAMH 11150</strain>
    </source>
</reference>
<evidence type="ECO:0000313" key="2">
    <source>
        <dbReference type="EMBL" id="EFX01619.1"/>
    </source>
</evidence>
<feature type="region of interest" description="Disordered" evidence="1">
    <location>
        <begin position="1589"/>
        <end position="1628"/>
    </location>
</feature>
<feature type="region of interest" description="Disordered" evidence="1">
    <location>
        <begin position="1076"/>
        <end position="1097"/>
    </location>
</feature>
<feature type="region of interest" description="Disordered" evidence="1">
    <location>
        <begin position="1"/>
        <end position="24"/>
    </location>
</feature>
<feature type="compositionally biased region" description="Polar residues" evidence="1">
    <location>
        <begin position="1441"/>
        <end position="1450"/>
    </location>
</feature>